<dbReference type="PROSITE" id="PS51257">
    <property type="entry name" value="PROKAR_LIPOPROTEIN"/>
    <property type="match status" value="1"/>
</dbReference>
<comment type="caution">
    <text evidence="2">The sequence shown here is derived from an EMBL/GenBank/DDBJ whole genome shotgun (WGS) entry which is preliminary data.</text>
</comment>
<feature type="signal peptide" evidence="1">
    <location>
        <begin position="1"/>
        <end position="20"/>
    </location>
</feature>
<sequence>MARALPLFGLVLLASGGLMGCGERTAARAALSPPDRAEYMGIETQLLDASTVSFIVRMRGARDRSDVVAYARCAAAQYTVIRGYSFAQHVRTNVRRSGEIWEGDGGFVISPDLPAGRRNLDAEVIVDDCREQGIPTV</sequence>
<evidence type="ECO:0000313" key="2">
    <source>
        <dbReference type="EMBL" id="TQM93010.1"/>
    </source>
</evidence>
<evidence type="ECO:0000313" key="3">
    <source>
        <dbReference type="Proteomes" id="UP000320582"/>
    </source>
</evidence>
<dbReference type="OrthoDB" id="7860885at2"/>
<feature type="chain" id="PRO_5022069323" description="Lipoprotein" evidence="1">
    <location>
        <begin position="21"/>
        <end position="137"/>
    </location>
</feature>
<keyword evidence="3" id="KW-1185">Reference proteome</keyword>
<keyword evidence="1" id="KW-0732">Signal</keyword>
<accession>A0A543KD52</accession>
<protein>
    <recommendedName>
        <fullName evidence="4">Lipoprotein</fullName>
    </recommendedName>
</protein>
<evidence type="ECO:0008006" key="4">
    <source>
        <dbReference type="Google" id="ProtNLM"/>
    </source>
</evidence>
<dbReference type="Proteomes" id="UP000320582">
    <property type="component" value="Unassembled WGS sequence"/>
</dbReference>
<dbReference type="RefSeq" id="WP_142080641.1">
    <property type="nucleotide sequence ID" value="NZ_VFPT01000001.1"/>
</dbReference>
<organism evidence="2 3">
    <name type="scientific">Roseinatronobacter monicus</name>
    <dbReference type="NCBI Taxonomy" id="393481"/>
    <lineage>
        <taxon>Bacteria</taxon>
        <taxon>Pseudomonadati</taxon>
        <taxon>Pseudomonadota</taxon>
        <taxon>Alphaproteobacteria</taxon>
        <taxon>Rhodobacterales</taxon>
        <taxon>Paracoccaceae</taxon>
        <taxon>Roseinatronobacter</taxon>
    </lineage>
</organism>
<dbReference type="AlphaFoldDB" id="A0A543KD52"/>
<name>A0A543KD52_9RHOB</name>
<gene>
    <name evidence="2" type="ORF">BD293_1633</name>
</gene>
<evidence type="ECO:0000256" key="1">
    <source>
        <dbReference type="SAM" id="SignalP"/>
    </source>
</evidence>
<reference evidence="2 3" key="1">
    <citation type="submission" date="2019-06" db="EMBL/GenBank/DDBJ databases">
        <title>Genomic Encyclopedia of Archaeal and Bacterial Type Strains, Phase II (KMG-II): from individual species to whole genera.</title>
        <authorList>
            <person name="Goeker M."/>
        </authorList>
    </citation>
    <scope>NUCLEOTIDE SEQUENCE [LARGE SCALE GENOMIC DNA]</scope>
    <source>
        <strain evidence="2 3">DSM 18423</strain>
    </source>
</reference>
<proteinExistence type="predicted"/>
<dbReference type="EMBL" id="VFPT01000001">
    <property type="protein sequence ID" value="TQM93010.1"/>
    <property type="molecule type" value="Genomic_DNA"/>
</dbReference>